<accession>A0AAJ1TI72</accession>
<keyword evidence="2" id="KW-1185">Reference proteome</keyword>
<dbReference type="EMBL" id="JAUSUV010000003">
    <property type="protein sequence ID" value="MDQ0416616.1"/>
    <property type="molecule type" value="Genomic_DNA"/>
</dbReference>
<organism evidence="1 2">
    <name type="scientific">Croceifilum oryzae</name>
    <dbReference type="NCBI Taxonomy" id="1553429"/>
    <lineage>
        <taxon>Bacteria</taxon>
        <taxon>Bacillati</taxon>
        <taxon>Bacillota</taxon>
        <taxon>Bacilli</taxon>
        <taxon>Bacillales</taxon>
        <taxon>Thermoactinomycetaceae</taxon>
        <taxon>Croceifilum</taxon>
    </lineage>
</organism>
<dbReference type="AlphaFoldDB" id="A0AAJ1TI72"/>
<sequence>MLKLQVEGSKEQLQSFMDDVHRNPSVKVLEQEAGYKIKGGEVQPCVKCSIHHLPERRMSLIQIIRTNGQKIEFKMFDMVQGAISEGVKVLAGRLVDVFSVIKEEKAAFDLWRKLRETFDKQDGDS</sequence>
<comment type="caution">
    <text evidence="1">The sequence shown here is derived from an EMBL/GenBank/DDBJ whole genome shotgun (WGS) entry which is preliminary data.</text>
</comment>
<evidence type="ECO:0000313" key="1">
    <source>
        <dbReference type="EMBL" id="MDQ0416616.1"/>
    </source>
</evidence>
<reference evidence="1 2" key="1">
    <citation type="submission" date="2023-07" db="EMBL/GenBank/DDBJ databases">
        <title>Genomic Encyclopedia of Type Strains, Phase IV (KMG-IV): sequencing the most valuable type-strain genomes for metagenomic binning, comparative biology and taxonomic classification.</title>
        <authorList>
            <person name="Goeker M."/>
        </authorList>
    </citation>
    <scope>NUCLEOTIDE SEQUENCE [LARGE SCALE GENOMIC DNA]</scope>
    <source>
        <strain evidence="1 2">DSM 46876</strain>
    </source>
</reference>
<protein>
    <submittedName>
        <fullName evidence="1">Uncharacterized protein</fullName>
    </submittedName>
</protein>
<gene>
    <name evidence="1" type="ORF">J2Z48_000783</name>
</gene>
<dbReference type="Proteomes" id="UP001238450">
    <property type="component" value="Unassembled WGS sequence"/>
</dbReference>
<proteinExistence type="predicted"/>
<name>A0AAJ1TI72_9BACL</name>
<evidence type="ECO:0000313" key="2">
    <source>
        <dbReference type="Proteomes" id="UP001238450"/>
    </source>
</evidence>